<sequence>MPKFGEKQSVLRNYVPKRKKGFKGTQKQEAAQKRRKKTQAVEVTFVGEDDVISEQIPPLPESASKRKLQPNVDESSSDEVIEDNLAPAEGYRLVSMDSLLKFVKRIHAQTPCNLGQIQILESSCNRFGLGTSLYAKCSGCSISEFLATDSHPHDDANPRTLQGKYVNRRMVFAAFESRIGKEGVAKFCEVFYMPFDLSTDTWYSHELTIGACFSVHYRVLEHAGSLESTKEAQGVIQIFFEPCDWYQDHICEGSYKGSSPSMEMECAKRLWGRRENNRVRYKWMICDGDYKSYNAIWNAYGACDTYHKYEAMEQFDKELISWKNSQEHKTCEEDHLHGKAECERVIKLDCIGHVQKKGLARPFMSFKGPPLSSITPLPIST</sequence>
<evidence type="ECO:0000313" key="4">
    <source>
        <dbReference type="Proteomes" id="UP000225706"/>
    </source>
</evidence>
<dbReference type="InterPro" id="IPR049012">
    <property type="entry name" value="Mutator_transp_dom"/>
</dbReference>
<reference evidence="4" key="1">
    <citation type="journal article" date="2017" name="bioRxiv">
        <title>Comparative analysis of the genomes of Stylophora pistillata and Acropora digitifera provides evidence for extensive differences between species of corals.</title>
        <authorList>
            <person name="Voolstra C.R."/>
            <person name="Li Y."/>
            <person name="Liew Y.J."/>
            <person name="Baumgarten S."/>
            <person name="Zoccola D."/>
            <person name="Flot J.-F."/>
            <person name="Tambutte S."/>
            <person name="Allemand D."/>
            <person name="Aranda M."/>
        </authorList>
    </citation>
    <scope>NUCLEOTIDE SEQUENCE [LARGE SCALE GENOMIC DNA]</scope>
</reference>
<dbReference type="AlphaFoldDB" id="A0A2B4STE4"/>
<feature type="region of interest" description="Disordered" evidence="1">
    <location>
        <begin position="1"/>
        <end position="39"/>
    </location>
</feature>
<evidence type="ECO:0000256" key="1">
    <source>
        <dbReference type="SAM" id="MobiDB-lite"/>
    </source>
</evidence>
<feature type="region of interest" description="Disordered" evidence="1">
    <location>
        <begin position="52"/>
        <end position="79"/>
    </location>
</feature>
<dbReference type="Proteomes" id="UP000225706">
    <property type="component" value="Unassembled WGS sequence"/>
</dbReference>
<name>A0A2B4STE4_STYPI</name>
<evidence type="ECO:0000313" key="3">
    <source>
        <dbReference type="EMBL" id="PFX32343.1"/>
    </source>
</evidence>
<keyword evidence="4" id="KW-1185">Reference proteome</keyword>
<dbReference type="Pfam" id="PF20700">
    <property type="entry name" value="Mutator"/>
    <property type="match status" value="1"/>
</dbReference>
<protein>
    <recommendedName>
        <fullName evidence="2">Mutator-like transposase domain-containing protein</fullName>
    </recommendedName>
</protein>
<dbReference type="OrthoDB" id="5986605at2759"/>
<evidence type="ECO:0000259" key="2">
    <source>
        <dbReference type="Pfam" id="PF20700"/>
    </source>
</evidence>
<feature type="domain" description="Mutator-like transposase" evidence="2">
    <location>
        <begin position="90"/>
        <end position="195"/>
    </location>
</feature>
<organism evidence="3 4">
    <name type="scientific">Stylophora pistillata</name>
    <name type="common">Smooth cauliflower coral</name>
    <dbReference type="NCBI Taxonomy" id="50429"/>
    <lineage>
        <taxon>Eukaryota</taxon>
        <taxon>Metazoa</taxon>
        <taxon>Cnidaria</taxon>
        <taxon>Anthozoa</taxon>
        <taxon>Hexacorallia</taxon>
        <taxon>Scleractinia</taxon>
        <taxon>Astrocoeniina</taxon>
        <taxon>Pocilloporidae</taxon>
        <taxon>Stylophora</taxon>
    </lineage>
</organism>
<dbReference type="EMBL" id="LSMT01000024">
    <property type="protein sequence ID" value="PFX32343.1"/>
    <property type="molecule type" value="Genomic_DNA"/>
</dbReference>
<comment type="caution">
    <text evidence="3">The sequence shown here is derived from an EMBL/GenBank/DDBJ whole genome shotgun (WGS) entry which is preliminary data.</text>
</comment>
<accession>A0A2B4STE4</accession>
<proteinExistence type="predicted"/>
<gene>
    <name evidence="3" type="ORF">AWC38_SpisGene2801</name>
</gene>